<name>A0A397SXZ6_9GLOM</name>
<evidence type="ECO:0000313" key="3">
    <source>
        <dbReference type="EMBL" id="RIA88865.1"/>
    </source>
</evidence>
<dbReference type="AlphaFoldDB" id="A0A397SXZ6"/>
<dbReference type="GO" id="GO:0003700">
    <property type="term" value="F:DNA-binding transcription factor activity"/>
    <property type="evidence" value="ECO:0007669"/>
    <property type="project" value="InterPro"/>
</dbReference>
<proteinExistence type="predicted"/>
<comment type="caution">
    <text evidence="3">The sequence shown here is derived from an EMBL/GenBank/DDBJ whole genome shotgun (WGS) entry which is preliminary data.</text>
</comment>
<keyword evidence="4" id="KW-1185">Reference proteome</keyword>
<evidence type="ECO:0000313" key="4">
    <source>
        <dbReference type="Proteomes" id="UP000265703"/>
    </source>
</evidence>
<evidence type="ECO:0000259" key="2">
    <source>
        <dbReference type="Pfam" id="PF00170"/>
    </source>
</evidence>
<dbReference type="EMBL" id="QKYT01000243">
    <property type="protein sequence ID" value="RIA88865.1"/>
    <property type="molecule type" value="Genomic_DNA"/>
</dbReference>
<dbReference type="SUPFAM" id="SSF57959">
    <property type="entry name" value="Leucine zipper domain"/>
    <property type="match status" value="1"/>
</dbReference>
<dbReference type="InterPro" id="IPR046347">
    <property type="entry name" value="bZIP_sf"/>
</dbReference>
<dbReference type="Pfam" id="PF00170">
    <property type="entry name" value="bZIP_1"/>
    <property type="match status" value="1"/>
</dbReference>
<dbReference type="InterPro" id="IPR004827">
    <property type="entry name" value="bZIP"/>
</dbReference>
<organism evidence="3 4">
    <name type="scientific">Glomus cerebriforme</name>
    <dbReference type="NCBI Taxonomy" id="658196"/>
    <lineage>
        <taxon>Eukaryota</taxon>
        <taxon>Fungi</taxon>
        <taxon>Fungi incertae sedis</taxon>
        <taxon>Mucoromycota</taxon>
        <taxon>Glomeromycotina</taxon>
        <taxon>Glomeromycetes</taxon>
        <taxon>Glomerales</taxon>
        <taxon>Glomeraceae</taxon>
        <taxon>Glomus</taxon>
    </lineage>
</organism>
<accession>A0A397SXZ6</accession>
<protein>
    <recommendedName>
        <fullName evidence="2">BZIP domain-containing protein</fullName>
    </recommendedName>
</protein>
<reference evidence="3 4" key="1">
    <citation type="submission" date="2018-06" db="EMBL/GenBank/DDBJ databases">
        <title>Comparative genomics reveals the genomic features of Rhizophagus irregularis, R. cerebriforme, R. diaphanum and Gigaspora rosea, and their symbiotic lifestyle signature.</title>
        <authorList>
            <person name="Morin E."/>
            <person name="San Clemente H."/>
            <person name="Chen E.C.H."/>
            <person name="De La Providencia I."/>
            <person name="Hainaut M."/>
            <person name="Kuo A."/>
            <person name="Kohler A."/>
            <person name="Murat C."/>
            <person name="Tang N."/>
            <person name="Roy S."/>
            <person name="Loubradou J."/>
            <person name="Henrissat B."/>
            <person name="Grigoriev I.V."/>
            <person name="Corradi N."/>
            <person name="Roux C."/>
            <person name="Martin F.M."/>
        </authorList>
    </citation>
    <scope>NUCLEOTIDE SEQUENCE [LARGE SCALE GENOMIC DNA]</scope>
    <source>
        <strain evidence="3 4">DAOM 227022</strain>
    </source>
</reference>
<dbReference type="Gene3D" id="1.20.5.170">
    <property type="match status" value="1"/>
</dbReference>
<feature type="region of interest" description="Disordered" evidence="1">
    <location>
        <begin position="87"/>
        <end position="116"/>
    </location>
</feature>
<evidence type="ECO:0000256" key="1">
    <source>
        <dbReference type="SAM" id="MobiDB-lite"/>
    </source>
</evidence>
<gene>
    <name evidence="3" type="ORF">C1645_825699</name>
</gene>
<feature type="domain" description="BZIP" evidence="2">
    <location>
        <begin position="66"/>
        <end position="102"/>
    </location>
</feature>
<dbReference type="Proteomes" id="UP000265703">
    <property type="component" value="Unassembled WGS sequence"/>
</dbReference>
<sequence>MENRENFQVSTDYKFLNEEDFLLFDQYTTISTEKFSSDDIQQNQSLCNISSSSASTRSSISNNIIKKKLQKERKKMLNRKAAARLRQKKKKEIKELQDSNNNLRDGGSAIDEMTDL</sequence>